<feature type="region of interest" description="Disordered" evidence="1">
    <location>
        <begin position="330"/>
        <end position="362"/>
    </location>
</feature>
<organism evidence="2 3">
    <name type="scientific">Hyaloscypha hepaticicola</name>
    <dbReference type="NCBI Taxonomy" id="2082293"/>
    <lineage>
        <taxon>Eukaryota</taxon>
        <taxon>Fungi</taxon>
        <taxon>Dikarya</taxon>
        <taxon>Ascomycota</taxon>
        <taxon>Pezizomycotina</taxon>
        <taxon>Leotiomycetes</taxon>
        <taxon>Helotiales</taxon>
        <taxon>Hyaloscyphaceae</taxon>
        <taxon>Hyaloscypha</taxon>
    </lineage>
</organism>
<dbReference type="AlphaFoldDB" id="A0A2J6PFN6"/>
<evidence type="ECO:0000313" key="2">
    <source>
        <dbReference type="EMBL" id="PMD12789.1"/>
    </source>
</evidence>
<sequence>MAPSSELLDPVLDNGSIADTAEQVRQLLLCCREMHDEQPRKLALAQLARFNLWASNIGVFAARHASLDYRLRTAPVVKAAIQGNLEIICRHLISILKANSELSEEELDEFSDVPLPQTHEFGLRLVRESRSNDKLRVQELGVIEETIGTLHHLSLAIRKASNRDTLTRIPRLFDRDSDYTVIREYRKDVSDLGIIVKAVQFEISSTFEEFVRKVLVSRWLRPNHEAELDSEQKRYREALLDRCVEAVSVRRRQLAYFHSHQLKLAGGSSTKFVSSTQQHTDQELGRNSYMQLQSKLLKALNLSQPILLETSDAAPSETVATEFQSTTIRLAPPSSAPSLTTSSNADGGFRSGGPFEAPPPPKLNAGDKEKACPYCCLVLPAKIFSTQKRAKRWERHLLEDLQPYICLFENCTQRGKSYSSFKDWQAHLNQPHYHSWLCPLHPEDADDADEGPFLFANLARFRAHLDIYHTDLDLSTTEDLIHRASQLAALPQWCFICFEELPTLPVLQKHMADHLKSMSLLALPWRDDIGDEEGFSSDQLKSMVEPSHASPLSETYLASISLFEDADADETLPELTLEPKEFASLLSIVNANAITVQDRANDLELWAEVAARCPYERARRGRQATARDRRSQC</sequence>
<dbReference type="PANTHER" id="PTHR35391">
    <property type="entry name" value="C2H2-TYPE DOMAIN-CONTAINING PROTEIN-RELATED"/>
    <property type="match status" value="1"/>
</dbReference>
<evidence type="ECO:0000256" key="1">
    <source>
        <dbReference type="SAM" id="MobiDB-lite"/>
    </source>
</evidence>
<feature type="compositionally biased region" description="Low complexity" evidence="1">
    <location>
        <begin position="330"/>
        <end position="343"/>
    </location>
</feature>
<gene>
    <name evidence="2" type="ORF">NA56DRAFT_453944</name>
</gene>
<dbReference type="EMBL" id="KZ613542">
    <property type="protein sequence ID" value="PMD12789.1"/>
    <property type="molecule type" value="Genomic_DNA"/>
</dbReference>
<dbReference type="OrthoDB" id="20872at2759"/>
<dbReference type="Proteomes" id="UP000235672">
    <property type="component" value="Unassembled WGS sequence"/>
</dbReference>
<accession>A0A2J6PFN6</accession>
<evidence type="ECO:0000313" key="3">
    <source>
        <dbReference type="Proteomes" id="UP000235672"/>
    </source>
</evidence>
<proteinExistence type="predicted"/>
<dbReference type="STRING" id="1745343.A0A2J6PFN6"/>
<keyword evidence="3" id="KW-1185">Reference proteome</keyword>
<reference evidence="2 3" key="1">
    <citation type="submission" date="2016-05" db="EMBL/GenBank/DDBJ databases">
        <title>A degradative enzymes factory behind the ericoid mycorrhizal symbiosis.</title>
        <authorList>
            <consortium name="DOE Joint Genome Institute"/>
            <person name="Martino E."/>
            <person name="Morin E."/>
            <person name="Grelet G."/>
            <person name="Kuo A."/>
            <person name="Kohler A."/>
            <person name="Daghino S."/>
            <person name="Barry K."/>
            <person name="Choi C."/>
            <person name="Cichocki N."/>
            <person name="Clum A."/>
            <person name="Copeland A."/>
            <person name="Hainaut M."/>
            <person name="Haridas S."/>
            <person name="Labutti K."/>
            <person name="Lindquist E."/>
            <person name="Lipzen A."/>
            <person name="Khouja H.-R."/>
            <person name="Murat C."/>
            <person name="Ohm R."/>
            <person name="Olson A."/>
            <person name="Spatafora J."/>
            <person name="Veneault-Fourrey C."/>
            <person name="Henrissat B."/>
            <person name="Grigoriev I."/>
            <person name="Martin F."/>
            <person name="Perotto S."/>
        </authorList>
    </citation>
    <scope>NUCLEOTIDE SEQUENCE [LARGE SCALE GENOMIC DNA]</scope>
    <source>
        <strain evidence="2 3">UAMH 7357</strain>
    </source>
</reference>
<protein>
    <recommendedName>
        <fullName evidence="4">C2H2-type domain-containing protein</fullName>
    </recommendedName>
</protein>
<evidence type="ECO:0008006" key="4">
    <source>
        <dbReference type="Google" id="ProtNLM"/>
    </source>
</evidence>
<dbReference type="PANTHER" id="PTHR35391:SF7">
    <property type="entry name" value="C2H2-TYPE DOMAIN-CONTAINING PROTEIN"/>
    <property type="match status" value="1"/>
</dbReference>
<name>A0A2J6PFN6_9HELO</name>